<dbReference type="EMBL" id="UYRU01090843">
    <property type="protein sequence ID" value="VDN37406.1"/>
    <property type="molecule type" value="Genomic_DNA"/>
</dbReference>
<organism evidence="2 3">
    <name type="scientific">Dibothriocephalus latus</name>
    <name type="common">Fish tapeworm</name>
    <name type="synonym">Diphyllobothrium latum</name>
    <dbReference type="NCBI Taxonomy" id="60516"/>
    <lineage>
        <taxon>Eukaryota</taxon>
        <taxon>Metazoa</taxon>
        <taxon>Spiralia</taxon>
        <taxon>Lophotrochozoa</taxon>
        <taxon>Platyhelminthes</taxon>
        <taxon>Cestoda</taxon>
        <taxon>Eucestoda</taxon>
        <taxon>Diphyllobothriidea</taxon>
        <taxon>Diphyllobothriidae</taxon>
        <taxon>Dibothriocephalus</taxon>
    </lineage>
</organism>
<proteinExistence type="predicted"/>
<evidence type="ECO:0000313" key="3">
    <source>
        <dbReference type="Proteomes" id="UP000281553"/>
    </source>
</evidence>
<dbReference type="OrthoDB" id="6317909at2759"/>
<dbReference type="PANTHER" id="PTHR34153:SF2">
    <property type="entry name" value="SI:CH211-262H13.3-RELATED"/>
    <property type="match status" value="1"/>
</dbReference>
<gene>
    <name evidence="2" type="ORF">DILT_LOCUS17311</name>
</gene>
<accession>A0A3P7R2M4</accession>
<sequence length="290" mass="32695">MLAWLKAMDDRLETRFEARMEALEAIVRQSNELNRRAYEKSTRRLDDFEAVSRTDNGSVRIKLDTLVKRVDHMASEHSVLLAKVEQVAAALRDSHRSMPTGSTVTVGRLPLCSQESLSNFLDRFKSDKDCQQQTVDGLIKICGRSAKDTIRSILSRILGPPLILQFTYSGAAKNKMSFSGSPLHAVFCGRFTFVSRRSEAVRQHPHLRNVDDDVVRNTVIEWFHGSRDRYGGVRGKRKDVVQGGFLDLLNSANTETATLHACEPSTSEYEKPSILEGIDPKYNDHSLNEQ</sequence>
<feature type="region of interest" description="Disordered" evidence="1">
    <location>
        <begin position="263"/>
        <end position="290"/>
    </location>
</feature>
<evidence type="ECO:0000313" key="2">
    <source>
        <dbReference type="EMBL" id="VDN37406.1"/>
    </source>
</evidence>
<reference evidence="2 3" key="1">
    <citation type="submission" date="2018-11" db="EMBL/GenBank/DDBJ databases">
        <authorList>
            <consortium name="Pathogen Informatics"/>
        </authorList>
    </citation>
    <scope>NUCLEOTIDE SEQUENCE [LARGE SCALE GENOMIC DNA]</scope>
</reference>
<keyword evidence="3" id="KW-1185">Reference proteome</keyword>
<dbReference type="Proteomes" id="UP000281553">
    <property type="component" value="Unassembled WGS sequence"/>
</dbReference>
<dbReference type="AlphaFoldDB" id="A0A3P7R2M4"/>
<evidence type="ECO:0000256" key="1">
    <source>
        <dbReference type="SAM" id="MobiDB-lite"/>
    </source>
</evidence>
<feature type="compositionally biased region" description="Basic and acidic residues" evidence="1">
    <location>
        <begin position="268"/>
        <end position="290"/>
    </location>
</feature>
<protein>
    <recommendedName>
        <fullName evidence="4">DUF4806 domain-containing protein</fullName>
    </recommendedName>
</protein>
<dbReference type="PANTHER" id="PTHR34153">
    <property type="entry name" value="SI:CH211-262H13.3-RELATED-RELATED"/>
    <property type="match status" value="1"/>
</dbReference>
<name>A0A3P7R2M4_DIBLA</name>
<evidence type="ECO:0008006" key="4">
    <source>
        <dbReference type="Google" id="ProtNLM"/>
    </source>
</evidence>